<dbReference type="AlphaFoldDB" id="A0AAV3QDY3"/>
<name>A0AAV3QDY3_LITER</name>
<keyword evidence="2" id="KW-1185">Reference proteome</keyword>
<evidence type="ECO:0000313" key="1">
    <source>
        <dbReference type="EMBL" id="GAA0162319.1"/>
    </source>
</evidence>
<organism evidence="1 2">
    <name type="scientific">Lithospermum erythrorhizon</name>
    <name type="common">Purple gromwell</name>
    <name type="synonym">Lithospermum officinale var. erythrorhizon</name>
    <dbReference type="NCBI Taxonomy" id="34254"/>
    <lineage>
        <taxon>Eukaryota</taxon>
        <taxon>Viridiplantae</taxon>
        <taxon>Streptophyta</taxon>
        <taxon>Embryophyta</taxon>
        <taxon>Tracheophyta</taxon>
        <taxon>Spermatophyta</taxon>
        <taxon>Magnoliopsida</taxon>
        <taxon>eudicotyledons</taxon>
        <taxon>Gunneridae</taxon>
        <taxon>Pentapetalae</taxon>
        <taxon>asterids</taxon>
        <taxon>lamiids</taxon>
        <taxon>Boraginales</taxon>
        <taxon>Boraginaceae</taxon>
        <taxon>Boraginoideae</taxon>
        <taxon>Lithospermeae</taxon>
        <taxon>Lithospermum</taxon>
    </lineage>
</organism>
<gene>
    <name evidence="1" type="ORF">LIER_18436</name>
</gene>
<sequence length="111" mass="12709">MKDLGEAENILGMKIKRSRDHGKLWLSQERYILKVLQRFNMELSKCVSCPLSSHFEWSKDGCPKKQVDLDKMKNIMYASAVDMAGDLDSKRSTSGYPFTFVGKAISWQSKL</sequence>
<reference evidence="1 2" key="1">
    <citation type="submission" date="2024-01" db="EMBL/GenBank/DDBJ databases">
        <title>The complete chloroplast genome sequence of Lithospermum erythrorhizon: insights into the phylogenetic relationship among Boraginaceae species and the maternal lineages of purple gromwells.</title>
        <authorList>
            <person name="Okada T."/>
            <person name="Watanabe K."/>
        </authorList>
    </citation>
    <scope>NUCLEOTIDE SEQUENCE [LARGE SCALE GENOMIC DNA]</scope>
</reference>
<dbReference type="Proteomes" id="UP001454036">
    <property type="component" value="Unassembled WGS sequence"/>
</dbReference>
<comment type="caution">
    <text evidence="1">The sequence shown here is derived from an EMBL/GenBank/DDBJ whole genome shotgun (WGS) entry which is preliminary data.</text>
</comment>
<protein>
    <recommendedName>
        <fullName evidence="3">Reverse transcriptase</fullName>
    </recommendedName>
</protein>
<dbReference type="EMBL" id="BAABME010004424">
    <property type="protein sequence ID" value="GAA0162319.1"/>
    <property type="molecule type" value="Genomic_DNA"/>
</dbReference>
<proteinExistence type="predicted"/>
<evidence type="ECO:0008006" key="3">
    <source>
        <dbReference type="Google" id="ProtNLM"/>
    </source>
</evidence>
<accession>A0AAV3QDY3</accession>
<evidence type="ECO:0000313" key="2">
    <source>
        <dbReference type="Proteomes" id="UP001454036"/>
    </source>
</evidence>